<dbReference type="SUPFAM" id="SSF56219">
    <property type="entry name" value="DNase I-like"/>
    <property type="match status" value="2"/>
</dbReference>
<proteinExistence type="predicted"/>
<protein>
    <submittedName>
        <fullName evidence="1">Uncharacterized protein</fullName>
    </submittedName>
</protein>
<dbReference type="PANTHER" id="PTHR33710">
    <property type="entry name" value="BNAC02G09200D PROTEIN"/>
    <property type="match status" value="1"/>
</dbReference>
<evidence type="ECO:0000313" key="2">
    <source>
        <dbReference type="Proteomes" id="UP000712281"/>
    </source>
</evidence>
<organism evidence="1 2">
    <name type="scientific">Brassica cretica</name>
    <name type="common">Mustard</name>
    <dbReference type="NCBI Taxonomy" id="69181"/>
    <lineage>
        <taxon>Eukaryota</taxon>
        <taxon>Viridiplantae</taxon>
        <taxon>Streptophyta</taxon>
        <taxon>Embryophyta</taxon>
        <taxon>Tracheophyta</taxon>
        <taxon>Spermatophyta</taxon>
        <taxon>Magnoliopsida</taxon>
        <taxon>eudicotyledons</taxon>
        <taxon>Gunneridae</taxon>
        <taxon>Pentapetalae</taxon>
        <taxon>rosids</taxon>
        <taxon>malvids</taxon>
        <taxon>Brassicales</taxon>
        <taxon>Brassicaceae</taxon>
        <taxon>Brassiceae</taxon>
        <taxon>Brassica</taxon>
    </lineage>
</organism>
<gene>
    <name evidence="1" type="ORF">F2Q68_00037394</name>
</gene>
<dbReference type="PANTHER" id="PTHR33710:SF86">
    <property type="entry name" value="VIRAL MOVEMENT PROTEIN"/>
    <property type="match status" value="1"/>
</dbReference>
<dbReference type="Gene3D" id="3.60.10.10">
    <property type="entry name" value="Endonuclease/exonuclease/phosphatase"/>
    <property type="match status" value="2"/>
</dbReference>
<accession>A0A8S9H2X1</accession>
<evidence type="ECO:0000313" key="1">
    <source>
        <dbReference type="EMBL" id="KAF2552423.1"/>
    </source>
</evidence>
<dbReference type="InterPro" id="IPR036691">
    <property type="entry name" value="Endo/exonu/phosph_ase_sf"/>
</dbReference>
<dbReference type="Proteomes" id="UP000712281">
    <property type="component" value="Unassembled WGS sequence"/>
</dbReference>
<dbReference type="EMBL" id="QGKW02001988">
    <property type="protein sequence ID" value="KAF2552423.1"/>
    <property type="molecule type" value="Genomic_DNA"/>
</dbReference>
<reference evidence="1" key="1">
    <citation type="submission" date="2019-12" db="EMBL/GenBank/DDBJ databases">
        <title>Genome sequencing and annotation of Brassica cretica.</title>
        <authorList>
            <person name="Studholme D.J."/>
            <person name="Sarris P.F."/>
        </authorList>
    </citation>
    <scope>NUCLEOTIDE SEQUENCE</scope>
    <source>
        <strain evidence="1">PFS-001/15</strain>
        <tissue evidence="1">Leaf</tissue>
    </source>
</reference>
<comment type="caution">
    <text evidence="1">The sequence shown here is derived from an EMBL/GenBank/DDBJ whole genome shotgun (WGS) entry which is preliminary data.</text>
</comment>
<dbReference type="AlphaFoldDB" id="A0A8S9H2X1"/>
<sequence>MLSMKGIGSPQCFHSIISMSLGSGIDDFTLAIQEADLFESHTKGLPFSWWNNQDDNPISKRIDHFFINQHWAQSFPDAFGEFLEPEQSDHAPCLVSMRSLRRRVVKPFKFFDHIVDHPKYLDTIKEAWNCVTIREFLEPEQSDHAPCLVSMRSLRRRVVKPFKFFDHIVDHPKYLDTIKEAWNCVTIRGTYQFKLQRSLKLLNGSLRNLNKTHFSGIIQRVKDQTAVVVELQHQLLTNPDPDTARLEHEERAKWQFLIMAEEKFYRQKSCVRWNHLGDRDIAFYHKTVVQCADCNHIHFLRDADDVYIGSIDQIKAHSASYFENTLGQTDMPASPSGIDDFTLAIQEADLFESHTKGLPFSWCNNQDDNPISKRIDHFFINQHWAQSFPGTFGEFLEPEQSDHAPCLVYMPSLRRRVVKPFKFFDHIVDHPKYLDTIKEAWNCVTIRGTYQFKLQRSLNLLKGSLRNLNKIHFSGITQRVKDQTAVVVEL</sequence>
<name>A0A8S9H2X1_BRACR</name>